<dbReference type="PROSITE" id="PS50931">
    <property type="entry name" value="HTH_LYSR"/>
    <property type="match status" value="1"/>
</dbReference>
<evidence type="ECO:0000256" key="3">
    <source>
        <dbReference type="ARBA" id="ARBA00023125"/>
    </source>
</evidence>
<protein>
    <submittedName>
        <fullName evidence="6">LysR family transcriptional regulator</fullName>
    </submittedName>
</protein>
<dbReference type="EMBL" id="CP049332">
    <property type="protein sequence ID" value="QIH43908.1"/>
    <property type="molecule type" value="Genomic_DNA"/>
</dbReference>
<dbReference type="Gene3D" id="1.10.10.10">
    <property type="entry name" value="Winged helix-like DNA-binding domain superfamily/Winged helix DNA-binding domain"/>
    <property type="match status" value="1"/>
</dbReference>
<evidence type="ECO:0000313" key="6">
    <source>
        <dbReference type="EMBL" id="QIH43908.1"/>
    </source>
</evidence>
<dbReference type="Gene3D" id="3.40.190.290">
    <property type="match status" value="1"/>
</dbReference>
<evidence type="ECO:0000256" key="2">
    <source>
        <dbReference type="ARBA" id="ARBA00023015"/>
    </source>
</evidence>
<keyword evidence="3" id="KW-0238">DNA-binding</keyword>
<dbReference type="FunFam" id="1.10.10.10:FF:000001">
    <property type="entry name" value="LysR family transcriptional regulator"/>
    <property type="match status" value="1"/>
</dbReference>
<evidence type="ECO:0000259" key="5">
    <source>
        <dbReference type="PROSITE" id="PS50931"/>
    </source>
</evidence>
<gene>
    <name evidence="6" type="ORF">G5S32_18170</name>
</gene>
<dbReference type="InterPro" id="IPR036390">
    <property type="entry name" value="WH_DNA-bd_sf"/>
</dbReference>
<dbReference type="AlphaFoldDB" id="A0A6G7CPG2"/>
<dbReference type="GO" id="GO:0003700">
    <property type="term" value="F:DNA-binding transcription factor activity"/>
    <property type="evidence" value="ECO:0007669"/>
    <property type="project" value="InterPro"/>
</dbReference>
<dbReference type="GO" id="GO:0043565">
    <property type="term" value="F:sequence-specific DNA binding"/>
    <property type="evidence" value="ECO:0007669"/>
    <property type="project" value="TreeGrafter"/>
</dbReference>
<dbReference type="KEGG" id="vzi:G5S32_18170"/>
<dbReference type="InterPro" id="IPR005119">
    <property type="entry name" value="LysR_subst-bd"/>
</dbReference>
<sequence length="306" mass="34127">MDVVDGLKAFVFTAQTGSFTEAANRMGISNRLTSKYVAQLEDKIGARLLQRTTRQVGLTPQGEELLARAPALIAELDDLLGCVSENARGLTGSLRISAPVTFGEIYISEMLSRFSILHPNLSIDLRLNDSHVDLAVEGFDVAFRIGSPELNTLKVRKLGTITTVLVANRQYLERYGEPHTPEELEKHICIEDTNRREANRWVFTKDDSEYVFHPSRNFTVNNARIAKSWAQRGMGIALCPSFILHKEGVGENGQLVRLLSDYTMKTLPLCAVYLNGKVIPKKVRALIDFAVQDFDNSNLSACRLKD</sequence>
<dbReference type="GO" id="GO:0006351">
    <property type="term" value="P:DNA-templated transcription"/>
    <property type="evidence" value="ECO:0007669"/>
    <property type="project" value="TreeGrafter"/>
</dbReference>
<comment type="similarity">
    <text evidence="1">Belongs to the LysR transcriptional regulatory family.</text>
</comment>
<evidence type="ECO:0000256" key="1">
    <source>
        <dbReference type="ARBA" id="ARBA00009437"/>
    </source>
</evidence>
<keyword evidence="2" id="KW-0805">Transcription regulation</keyword>
<dbReference type="PANTHER" id="PTHR30537:SF35">
    <property type="entry name" value="TRANSCRIPTIONAL REGULATORY PROTEIN"/>
    <property type="match status" value="1"/>
</dbReference>
<dbReference type="RefSeq" id="WP_165313574.1">
    <property type="nucleotide sequence ID" value="NZ_CP049332.1"/>
</dbReference>
<keyword evidence="4" id="KW-0804">Transcription</keyword>
<dbReference type="InterPro" id="IPR036388">
    <property type="entry name" value="WH-like_DNA-bd_sf"/>
</dbReference>
<name>A0A6G7CPG2_9VIBR</name>
<dbReference type="SUPFAM" id="SSF46785">
    <property type="entry name" value="Winged helix' DNA-binding domain"/>
    <property type="match status" value="1"/>
</dbReference>
<dbReference type="PANTHER" id="PTHR30537">
    <property type="entry name" value="HTH-TYPE TRANSCRIPTIONAL REGULATOR"/>
    <property type="match status" value="1"/>
</dbReference>
<evidence type="ECO:0000256" key="4">
    <source>
        <dbReference type="ARBA" id="ARBA00023163"/>
    </source>
</evidence>
<dbReference type="CDD" id="cd08422">
    <property type="entry name" value="PBP2_CrgA_like"/>
    <property type="match status" value="1"/>
</dbReference>
<dbReference type="Pfam" id="PF00126">
    <property type="entry name" value="HTH_1"/>
    <property type="match status" value="1"/>
</dbReference>
<keyword evidence="7" id="KW-1185">Reference proteome</keyword>
<dbReference type="InterPro" id="IPR000847">
    <property type="entry name" value="LysR_HTH_N"/>
</dbReference>
<dbReference type="Proteomes" id="UP000503003">
    <property type="component" value="Chromosome 2"/>
</dbReference>
<accession>A0A6G7CPG2</accession>
<dbReference type="Pfam" id="PF03466">
    <property type="entry name" value="LysR_substrate"/>
    <property type="match status" value="1"/>
</dbReference>
<feature type="domain" description="HTH lysR-type" evidence="5">
    <location>
        <begin position="1"/>
        <end position="59"/>
    </location>
</feature>
<organism evidence="6 7">
    <name type="scientific">Vibrio ziniensis</name>
    <dbReference type="NCBI Taxonomy" id="2711221"/>
    <lineage>
        <taxon>Bacteria</taxon>
        <taxon>Pseudomonadati</taxon>
        <taxon>Pseudomonadota</taxon>
        <taxon>Gammaproteobacteria</taxon>
        <taxon>Vibrionales</taxon>
        <taxon>Vibrionaceae</taxon>
        <taxon>Vibrio</taxon>
    </lineage>
</organism>
<dbReference type="InterPro" id="IPR058163">
    <property type="entry name" value="LysR-type_TF_proteobact-type"/>
</dbReference>
<dbReference type="SUPFAM" id="SSF53850">
    <property type="entry name" value="Periplasmic binding protein-like II"/>
    <property type="match status" value="1"/>
</dbReference>
<proteinExistence type="inferred from homology"/>
<evidence type="ECO:0000313" key="7">
    <source>
        <dbReference type="Proteomes" id="UP000503003"/>
    </source>
</evidence>
<reference evidence="6 7" key="1">
    <citation type="submission" date="2020-02" db="EMBL/GenBank/DDBJ databases">
        <title>A complete genome of a marine bacterium Vibrio sp. ZWAL4003 isolated from the mangrove sediment with the ability to degrade polysaccharides.</title>
        <authorList>
            <person name="Wu J."/>
            <person name="Qu W."/>
            <person name="Zeng R."/>
        </authorList>
    </citation>
    <scope>NUCLEOTIDE SEQUENCE [LARGE SCALE GENOMIC DNA]</scope>
    <source>
        <strain evidence="6 7">ZWAL4003</strain>
    </source>
</reference>